<dbReference type="AlphaFoldDB" id="A0A011NT48"/>
<name>A0A011NT48_9PROT</name>
<keyword evidence="3" id="KW-1185">Reference proteome</keyword>
<comment type="caution">
    <text evidence="2">The sequence shown here is derived from an EMBL/GenBank/DDBJ whole genome shotgun (WGS) entry which is preliminary data.</text>
</comment>
<evidence type="ECO:0000313" key="3">
    <source>
        <dbReference type="Proteomes" id="UP000020218"/>
    </source>
</evidence>
<sequence length="56" mass="6264">MDFIEHERLFGLGCGLVDLLLLASTLMTPGAELWTLDKRLGALANRFGVMHRPTEH</sequence>
<gene>
    <name evidence="2" type="ORF">AW08_01703</name>
</gene>
<feature type="transmembrane region" description="Helical" evidence="1">
    <location>
        <begin position="9"/>
        <end position="27"/>
    </location>
</feature>
<dbReference type="Proteomes" id="UP000020218">
    <property type="component" value="Unassembled WGS sequence"/>
</dbReference>
<keyword evidence="1" id="KW-1133">Transmembrane helix</keyword>
<accession>A0A011NT48</accession>
<dbReference type="InterPro" id="IPR029060">
    <property type="entry name" value="PIN-like_dom_sf"/>
</dbReference>
<proteinExistence type="predicted"/>
<protein>
    <recommendedName>
        <fullName evidence="4">PIN domain-containing protein</fullName>
    </recommendedName>
</protein>
<keyword evidence="1" id="KW-0472">Membrane</keyword>
<evidence type="ECO:0000256" key="1">
    <source>
        <dbReference type="SAM" id="Phobius"/>
    </source>
</evidence>
<dbReference type="STRING" id="1454001.AW08_01703"/>
<evidence type="ECO:0008006" key="4">
    <source>
        <dbReference type="Google" id="ProtNLM"/>
    </source>
</evidence>
<dbReference type="SUPFAM" id="SSF88723">
    <property type="entry name" value="PIN domain-like"/>
    <property type="match status" value="1"/>
</dbReference>
<organism evidence="2 3">
    <name type="scientific">Candidatus Accumulibacter adjunctus</name>
    <dbReference type="NCBI Taxonomy" id="1454001"/>
    <lineage>
        <taxon>Bacteria</taxon>
        <taxon>Pseudomonadati</taxon>
        <taxon>Pseudomonadota</taxon>
        <taxon>Betaproteobacteria</taxon>
        <taxon>Candidatus Accumulibacter</taxon>
    </lineage>
</organism>
<dbReference type="PATRIC" id="fig|1454001.3.peg.1731"/>
<evidence type="ECO:0000313" key="2">
    <source>
        <dbReference type="EMBL" id="EXI67762.1"/>
    </source>
</evidence>
<reference evidence="2" key="1">
    <citation type="submission" date="2014-02" db="EMBL/GenBank/DDBJ databases">
        <title>Expanding our view of genomic diversity in Candidatus Accumulibacter clades.</title>
        <authorList>
            <person name="Skennerton C.T."/>
            <person name="Barr J.J."/>
            <person name="Slater F.R."/>
            <person name="Bond P.L."/>
            <person name="Tyson G.W."/>
        </authorList>
    </citation>
    <scope>NUCLEOTIDE SEQUENCE [LARGE SCALE GENOMIC DNA]</scope>
</reference>
<keyword evidence="1" id="KW-0812">Transmembrane</keyword>
<dbReference type="EMBL" id="JFAX01000008">
    <property type="protein sequence ID" value="EXI67762.1"/>
    <property type="molecule type" value="Genomic_DNA"/>
</dbReference>